<sequence>MKRIIILLVTGLSSVSLGLSLKLLHHQASHSYCTIASRSQNLSYHQLKELAQSISVQVKTGSTGGSGTLISQEGETYTVLTTAHTIATGQTYHIHTSDGQVHEVTDVQNLSNQGNDIALLQFQSPQSYQIAKLGSSEALSPTRQVLAAGFAADREGLSITKGQIALLPNRSLKQGYQIGYTNSIHKGMSGGPLLNWQGEVISINGMMPYPLWGNPYIFEDGSRPNPLVQKQMRETAWGIPIDRIARTAPESVALNVVETIDAIARESTVLIGNSENVGSGTIVARNESTYYVLTAEHVIRDRAKYNIVAPDGQCYSSDLETAHKFEDVDLAILEFTSNTPYRVATLADYNWRAKSPSDYVFVSGWPVAAPENSQTSPTRLLTSGRLLSQEHQIQDALERTNAQGKINALSLTYGYEMVYSNLTAPGMSGGSILDSEGRTIGIHGRGSGEVIEDDLGGIRPLKFGYGVGIPIQAFLQRVADAGIERAWLNVESNAPPTLTSARTAAVERSLLEQLETPESETDTIAWFNRGMRLWQLEQYADALQSFDRAIAQDSSLYRAWYGRGMMLRLEEQYDRALIAFERAIAESGGSFAPAWRARAEELVWLQQNEEALHSIREAIALAPNDVTLYEFQGHLLQRLQRYSEAIITYETALALHGARHSLDAQSRGNLLAAVERSPVLPLEPDLAWLYRNGKDSRGDVVEKLGGISDRNRETKLMLNLSLAYINRGNIYAKQEQWIEAIADYSQALTLQPKNPVTYGNRGLARSRLGDREGAIADLEQAAALFDSQADVTNFQRALEVLQKIES</sequence>
<dbReference type="Gene3D" id="1.25.40.10">
    <property type="entry name" value="Tetratricopeptide repeat domain"/>
    <property type="match status" value="3"/>
</dbReference>
<feature type="repeat" description="TPR" evidence="3">
    <location>
        <begin position="592"/>
        <end position="625"/>
    </location>
</feature>
<dbReference type="GO" id="GO:0006508">
    <property type="term" value="P:proteolysis"/>
    <property type="evidence" value="ECO:0007669"/>
    <property type="project" value="UniProtKB-KW"/>
</dbReference>
<keyword evidence="1" id="KW-0677">Repeat</keyword>
<dbReference type="PANTHER" id="PTHR44858:SF1">
    <property type="entry name" value="UDP-N-ACETYLGLUCOSAMINE--PEPTIDE N-ACETYLGLUCOSAMINYLTRANSFERASE SPINDLY-RELATED"/>
    <property type="match status" value="1"/>
</dbReference>
<dbReference type="InterPro" id="IPR011990">
    <property type="entry name" value="TPR-like_helical_dom_sf"/>
</dbReference>
<gene>
    <name evidence="4" type="ORF">PMH09_05165</name>
</gene>
<feature type="repeat" description="TPR" evidence="3">
    <location>
        <begin position="721"/>
        <end position="754"/>
    </location>
</feature>
<dbReference type="SUPFAM" id="SSF50494">
    <property type="entry name" value="Trypsin-like serine proteases"/>
    <property type="match status" value="2"/>
</dbReference>
<evidence type="ECO:0000256" key="3">
    <source>
        <dbReference type="PROSITE-ProRule" id="PRU00339"/>
    </source>
</evidence>
<dbReference type="InterPro" id="IPR050498">
    <property type="entry name" value="Ycf3"/>
</dbReference>
<organism evidence="4 5">
    <name type="scientific">Roseofilum casamattae BLCC-M143</name>
    <dbReference type="NCBI Taxonomy" id="3022442"/>
    <lineage>
        <taxon>Bacteria</taxon>
        <taxon>Bacillati</taxon>
        <taxon>Cyanobacteriota</taxon>
        <taxon>Cyanophyceae</taxon>
        <taxon>Desertifilales</taxon>
        <taxon>Desertifilaceae</taxon>
        <taxon>Roseofilum</taxon>
        <taxon>Roseofilum casamattae</taxon>
    </lineage>
</organism>
<evidence type="ECO:0000313" key="5">
    <source>
        <dbReference type="Proteomes" id="UP001232992"/>
    </source>
</evidence>
<evidence type="ECO:0000256" key="1">
    <source>
        <dbReference type="ARBA" id="ARBA00022737"/>
    </source>
</evidence>
<keyword evidence="4" id="KW-0378">Hydrolase</keyword>
<dbReference type="Pfam" id="PF13181">
    <property type="entry name" value="TPR_8"/>
    <property type="match status" value="1"/>
</dbReference>
<proteinExistence type="predicted"/>
<dbReference type="Pfam" id="PF13365">
    <property type="entry name" value="Trypsin_2"/>
    <property type="match status" value="2"/>
</dbReference>
<dbReference type="Proteomes" id="UP001232992">
    <property type="component" value="Unassembled WGS sequence"/>
</dbReference>
<dbReference type="PROSITE" id="PS50293">
    <property type="entry name" value="TPR_REGION"/>
    <property type="match status" value="1"/>
</dbReference>
<dbReference type="PROSITE" id="PS50005">
    <property type="entry name" value="TPR"/>
    <property type="match status" value="3"/>
</dbReference>
<feature type="repeat" description="TPR" evidence="3">
    <location>
        <begin position="523"/>
        <end position="556"/>
    </location>
</feature>
<keyword evidence="2 3" id="KW-0802">TPR repeat</keyword>
<dbReference type="Gene3D" id="2.40.10.10">
    <property type="entry name" value="Trypsin-like serine proteases"/>
    <property type="match status" value="4"/>
</dbReference>
<dbReference type="InterPro" id="IPR019734">
    <property type="entry name" value="TPR_rpt"/>
</dbReference>
<evidence type="ECO:0000256" key="2">
    <source>
        <dbReference type="ARBA" id="ARBA00022803"/>
    </source>
</evidence>
<reference evidence="4 5" key="1">
    <citation type="submission" date="2023-01" db="EMBL/GenBank/DDBJ databases">
        <title>Novel diversity within Roseofilum (Cyanobacteria; Desertifilaceae) from marine benthic mats with descriptions of four novel species.</title>
        <authorList>
            <person name="Wang Y."/>
            <person name="Berthold D.E."/>
            <person name="Hu J."/>
            <person name="Lefler F.W."/>
            <person name="Laughinghouse H.D. IV."/>
        </authorList>
    </citation>
    <scope>NUCLEOTIDE SEQUENCE [LARGE SCALE GENOMIC DNA]</scope>
    <source>
        <strain evidence="4 5">BLCC-M143</strain>
    </source>
</reference>
<evidence type="ECO:0000313" key="4">
    <source>
        <dbReference type="EMBL" id="MDJ1182578.1"/>
    </source>
</evidence>
<dbReference type="SUPFAM" id="SSF48452">
    <property type="entry name" value="TPR-like"/>
    <property type="match status" value="2"/>
</dbReference>
<comment type="caution">
    <text evidence="4">The sequence shown here is derived from an EMBL/GenBank/DDBJ whole genome shotgun (WGS) entry which is preliminary data.</text>
</comment>
<name>A0ABT7BTR7_9CYAN</name>
<dbReference type="EMBL" id="JAQOSQ010000003">
    <property type="protein sequence ID" value="MDJ1182578.1"/>
    <property type="molecule type" value="Genomic_DNA"/>
</dbReference>
<protein>
    <submittedName>
        <fullName evidence="4">Tetratricopeptide repeat-containing serine protease family protein</fullName>
    </submittedName>
</protein>
<dbReference type="Pfam" id="PF00515">
    <property type="entry name" value="TPR_1"/>
    <property type="match status" value="1"/>
</dbReference>
<accession>A0ABT7BTR7</accession>
<dbReference type="GO" id="GO:0008233">
    <property type="term" value="F:peptidase activity"/>
    <property type="evidence" value="ECO:0007669"/>
    <property type="project" value="UniProtKB-KW"/>
</dbReference>
<dbReference type="SMART" id="SM00028">
    <property type="entry name" value="TPR"/>
    <property type="match status" value="6"/>
</dbReference>
<keyword evidence="4" id="KW-0645">Protease</keyword>
<dbReference type="InterPro" id="IPR043504">
    <property type="entry name" value="Peptidase_S1_PA_chymotrypsin"/>
</dbReference>
<keyword evidence="5" id="KW-1185">Reference proteome</keyword>
<dbReference type="Pfam" id="PF13432">
    <property type="entry name" value="TPR_16"/>
    <property type="match status" value="1"/>
</dbReference>
<dbReference type="InterPro" id="IPR009003">
    <property type="entry name" value="Peptidase_S1_PA"/>
</dbReference>
<dbReference type="PANTHER" id="PTHR44858">
    <property type="entry name" value="TETRATRICOPEPTIDE REPEAT PROTEIN 6"/>
    <property type="match status" value="1"/>
</dbReference>
<dbReference type="RefSeq" id="WP_283757230.1">
    <property type="nucleotide sequence ID" value="NZ_JAQOSQ010000003.1"/>
</dbReference>